<accession>A0A1D3K0D5</accession>
<reference evidence="2" key="1">
    <citation type="submission" date="2016-07" db="EMBL/GenBank/DDBJ databases">
        <authorList>
            <person name="Florea S."/>
            <person name="Webb J.S."/>
            <person name="Jaromczyk J."/>
            <person name="Schardl C.L."/>
        </authorList>
    </citation>
    <scope>NUCLEOTIDE SEQUENCE [LARGE SCALE GENOMIC DNA]</scope>
    <source>
        <strain evidence="2">1YdBTEX2</strain>
    </source>
</reference>
<evidence type="ECO:0000313" key="2">
    <source>
        <dbReference type="Proteomes" id="UP000245431"/>
    </source>
</evidence>
<dbReference type="Proteomes" id="UP000245431">
    <property type="component" value="Chromosome PVE_r1"/>
</dbReference>
<sequence>MNKSEFRVYLKQQTSIAESRISLKGSRSDKVDSGRVKFLTVLSRVVDGNASPEDLGVVGAVNDVLQKLALLPSGKTFLSVLEP</sequence>
<dbReference type="RefSeq" id="WP_017847061.1">
    <property type="nucleotide sequence ID" value="NZ_AOUH01000019.1"/>
</dbReference>
<name>A0A1D3K0D5_PSEVE</name>
<proteinExistence type="predicted"/>
<dbReference type="AlphaFoldDB" id="A0A1D3K0D5"/>
<gene>
    <name evidence="1" type="ORF">PVE_R1G3850</name>
</gene>
<evidence type="ECO:0000313" key="1">
    <source>
        <dbReference type="EMBL" id="SBW81732.1"/>
    </source>
</evidence>
<organism evidence="1 2">
    <name type="scientific">Pseudomonas veronii 1YdBTEX2</name>
    <dbReference type="NCBI Taxonomy" id="1295141"/>
    <lineage>
        <taxon>Bacteria</taxon>
        <taxon>Pseudomonadati</taxon>
        <taxon>Pseudomonadota</taxon>
        <taxon>Gammaproteobacteria</taxon>
        <taxon>Pseudomonadales</taxon>
        <taxon>Pseudomonadaceae</taxon>
        <taxon>Pseudomonas</taxon>
    </lineage>
</organism>
<protein>
    <submittedName>
        <fullName evidence="1">Uncharacterized protein</fullName>
    </submittedName>
</protein>
<dbReference type="EMBL" id="LT599583">
    <property type="protein sequence ID" value="SBW81732.1"/>
    <property type="molecule type" value="Genomic_DNA"/>
</dbReference>